<dbReference type="PANTHER" id="PTHR33840">
    <property type="match status" value="1"/>
</dbReference>
<evidence type="ECO:0000313" key="4">
    <source>
        <dbReference type="Proteomes" id="UP000022611"/>
    </source>
</evidence>
<gene>
    <name evidence="3" type="ORF">HK44_013445</name>
</gene>
<dbReference type="HOGENOM" id="CLU_008342_0_1_6"/>
<comment type="caution">
    <text evidence="3">The sequence shown here is derived from an EMBL/GenBank/DDBJ whole genome shotgun (WGS) entry which is preliminary data.</text>
</comment>
<evidence type="ECO:0000313" key="3">
    <source>
        <dbReference type="EMBL" id="EXF91807.1"/>
    </source>
</evidence>
<dbReference type="AlphaFoldDB" id="A0A010T2H5"/>
<organism evidence="3 4">
    <name type="scientific">Pseudomonas fluorescens HK44</name>
    <dbReference type="NCBI Taxonomy" id="1042209"/>
    <lineage>
        <taxon>Bacteria</taxon>
        <taxon>Pseudomonadati</taxon>
        <taxon>Pseudomonadota</taxon>
        <taxon>Gammaproteobacteria</taxon>
        <taxon>Pseudomonadales</taxon>
        <taxon>Pseudomonadaceae</taxon>
        <taxon>Pseudomonas</taxon>
    </lineage>
</organism>
<dbReference type="Pfam" id="PF22178">
    <property type="entry name" value="Gp5_trimer_C"/>
    <property type="match status" value="1"/>
</dbReference>
<reference evidence="3 4" key="1">
    <citation type="journal article" date="2011" name="J. Bacteriol.">
        <title>Draft genome sequence of the polycyclic aromatic hydrocarbon-degrading, genetically engineered bioluminescent bioreporter Pseudomonas fluorescens HK44.</title>
        <authorList>
            <person name="Chauhan A."/>
            <person name="Layton A.C."/>
            <person name="Williams D.E."/>
            <person name="Smartt A.E."/>
            <person name="Ripp S."/>
            <person name="Karpinets T.V."/>
            <person name="Brown S.D."/>
            <person name="Sayler G.S."/>
        </authorList>
    </citation>
    <scope>NUCLEOTIDE SEQUENCE [LARGE SCALE GENOMIC DNA]</scope>
    <source>
        <strain evidence="3 4">HK44</strain>
    </source>
</reference>
<dbReference type="InterPro" id="IPR018712">
    <property type="entry name" value="Tle1-like_cat"/>
</dbReference>
<proteinExistence type="predicted"/>
<dbReference type="Pfam" id="PF09994">
    <property type="entry name" value="T6SS_Tle1-like_cat"/>
    <property type="match status" value="1"/>
</dbReference>
<protein>
    <submittedName>
        <fullName evidence="3">Type IV secretion protein Rhs</fullName>
    </submittedName>
</protein>
<feature type="domain" description="Gp5/Type VI secretion system Vgr C-terminal trimerisation" evidence="2">
    <location>
        <begin position="2"/>
        <end position="93"/>
    </location>
</feature>
<feature type="domain" description="T6SS Phospholipase effector Tle1-like catalytic" evidence="1">
    <location>
        <begin position="376"/>
        <end position="468"/>
    </location>
</feature>
<accession>A0A010T2H5</accession>
<dbReference type="SUPFAM" id="SSF69349">
    <property type="entry name" value="Phage fibre proteins"/>
    <property type="match status" value="1"/>
</dbReference>
<dbReference type="Proteomes" id="UP000022611">
    <property type="component" value="Unassembled WGS sequence"/>
</dbReference>
<evidence type="ECO:0000259" key="1">
    <source>
        <dbReference type="Pfam" id="PF09994"/>
    </source>
</evidence>
<dbReference type="PATRIC" id="fig|1042209.11.peg.5105"/>
<dbReference type="InterPro" id="IPR054030">
    <property type="entry name" value="Gp5_Vgr_C"/>
</dbReference>
<dbReference type="eggNOG" id="COG3501">
    <property type="taxonomic scope" value="Bacteria"/>
</dbReference>
<dbReference type="PANTHER" id="PTHR33840:SF1">
    <property type="entry name" value="TLE1 PHOSPHOLIPASE DOMAIN-CONTAINING PROTEIN"/>
    <property type="match status" value="1"/>
</dbReference>
<evidence type="ECO:0000259" key="2">
    <source>
        <dbReference type="Pfam" id="PF22178"/>
    </source>
</evidence>
<sequence length="655" mass="71648">MSIEDRAGQELIYLRAQRDLEQKIENDSRLEVGNERQETIKGNSITVLGAEEHCTVMADRKVQVNANDYLHVAGDSHTRVNETQVIEAGEQVHIKAGTHLVIEAGESLSVKVGGQHIVINADGIFSSTAIEDGGSPVSAMAAHALLPGATVGLLASVAPALPEDEASGELEEEEEEVELEGITLRIGVFFDGTGNNRSNSEMVAGCHARDVGLEALAGDIRQFCQAHGYDGKGGAPDNSYGNDSSNVAKLYELYKDGSEIQIAAEETIGFIRVYLDGIGTSSGEQDSTFSQMTGLGAQGVLARVGQSPMQILRNIEQFELSNPDRKVEHIEFDIFGFSRGAAAARHFANEVLKGEQSLLATLLPANSPLFVEEFAWRARTDVSINFIGIFDTVAAVASVSSGGISVHDANNPGVNLYLAPDMAKKVVHLVARDERRHNFSLNSAGAADIVLPGVHSDLGGGYLPRAAERILLSKPFRSTEDAHVSPMKSIAYRWTQTELHRLQDQLNLHDLPLQVQTWVLKFERTVKGDKEKWQHVYAAVSSQREVRNELALIYLRIMRELGARHDVPLRVIDDEDQKYALSVELQPIAQKLMAYALGETRRVGLSLDEEALLVGRYIHLSAHWNAVKGFNNSDLDIVFINRPAENHKRAVHPNV</sequence>
<name>A0A010T2H5_PSEFL</name>
<dbReference type="eggNOG" id="COG4104">
    <property type="taxonomic scope" value="Bacteria"/>
</dbReference>
<dbReference type="RefSeq" id="WP_019694296.1">
    <property type="nucleotide sequence ID" value="NZ_AFOY02000019.1"/>
</dbReference>
<dbReference type="EMBL" id="AFOY02000019">
    <property type="protein sequence ID" value="EXF91807.1"/>
    <property type="molecule type" value="Genomic_DNA"/>
</dbReference>